<dbReference type="Gene3D" id="3.10.20.90">
    <property type="entry name" value="Phosphatidylinositol 3-kinase Catalytic Subunit, Chain A, domain 1"/>
    <property type="match status" value="1"/>
</dbReference>
<evidence type="ECO:0000256" key="1">
    <source>
        <dbReference type="ARBA" id="ARBA00012513"/>
    </source>
</evidence>
<dbReference type="Pfam" id="PF00069">
    <property type="entry name" value="Pkinase"/>
    <property type="match status" value="1"/>
</dbReference>
<feature type="region of interest" description="Disordered" evidence="2">
    <location>
        <begin position="458"/>
        <end position="483"/>
    </location>
</feature>
<dbReference type="PROSITE" id="PS50011">
    <property type="entry name" value="PROTEIN_KINASE_DOM"/>
    <property type="match status" value="1"/>
</dbReference>
<feature type="region of interest" description="Disordered" evidence="2">
    <location>
        <begin position="732"/>
        <end position="764"/>
    </location>
</feature>
<feature type="domain" description="Protein kinase" evidence="3">
    <location>
        <begin position="1"/>
        <end position="117"/>
    </location>
</feature>
<feature type="region of interest" description="Disordered" evidence="2">
    <location>
        <begin position="393"/>
        <end position="414"/>
    </location>
</feature>
<dbReference type="GO" id="GO:0004674">
    <property type="term" value="F:protein serine/threonine kinase activity"/>
    <property type="evidence" value="ECO:0007669"/>
    <property type="project" value="UniProtKB-EC"/>
</dbReference>
<dbReference type="SMART" id="SM00220">
    <property type="entry name" value="S_TKc"/>
    <property type="match status" value="1"/>
</dbReference>
<dbReference type="AlphaFoldDB" id="A0A250X7C7"/>
<feature type="compositionally biased region" description="Low complexity" evidence="2">
    <location>
        <begin position="312"/>
        <end position="331"/>
    </location>
</feature>
<feature type="region of interest" description="Disordered" evidence="2">
    <location>
        <begin position="143"/>
        <end position="165"/>
    </location>
</feature>
<feature type="region of interest" description="Disordered" evidence="2">
    <location>
        <begin position="657"/>
        <end position="678"/>
    </location>
</feature>
<accession>A0A250X7C7</accession>
<dbReference type="STRING" id="1157962.A0A250X7C7"/>
<feature type="compositionally biased region" description="Polar residues" evidence="2">
    <location>
        <begin position="458"/>
        <end position="470"/>
    </location>
</feature>
<evidence type="ECO:0000256" key="2">
    <source>
        <dbReference type="SAM" id="MobiDB-lite"/>
    </source>
</evidence>
<dbReference type="EC" id="2.7.11.1" evidence="1"/>
<dbReference type="InterPro" id="IPR000719">
    <property type="entry name" value="Prot_kinase_dom"/>
</dbReference>
<dbReference type="OrthoDB" id="4062651at2759"/>
<dbReference type="EMBL" id="BEGY01000035">
    <property type="protein sequence ID" value="GAX78792.1"/>
    <property type="molecule type" value="Genomic_DNA"/>
</dbReference>
<feature type="compositionally biased region" description="Polar residues" evidence="2">
    <location>
        <begin position="143"/>
        <end position="158"/>
    </location>
</feature>
<dbReference type="SUPFAM" id="SSF56112">
    <property type="entry name" value="Protein kinase-like (PK-like)"/>
    <property type="match status" value="1"/>
</dbReference>
<feature type="compositionally biased region" description="Polar residues" evidence="2">
    <location>
        <begin position="349"/>
        <end position="358"/>
    </location>
</feature>
<protein>
    <recommendedName>
        <fullName evidence="1">non-specific serine/threonine protein kinase</fullName>
        <ecNumber evidence="1">2.7.11.1</ecNumber>
    </recommendedName>
</protein>
<dbReference type="GO" id="GO:0005524">
    <property type="term" value="F:ATP binding"/>
    <property type="evidence" value="ECO:0007669"/>
    <property type="project" value="InterPro"/>
</dbReference>
<evidence type="ECO:0000313" key="4">
    <source>
        <dbReference type="EMBL" id="GAX78792.1"/>
    </source>
</evidence>
<evidence type="ECO:0000313" key="5">
    <source>
        <dbReference type="Proteomes" id="UP000232323"/>
    </source>
</evidence>
<feature type="compositionally biased region" description="Low complexity" evidence="2">
    <location>
        <begin position="751"/>
        <end position="764"/>
    </location>
</feature>
<organism evidence="4 5">
    <name type="scientific">Chlamydomonas eustigma</name>
    <dbReference type="NCBI Taxonomy" id="1157962"/>
    <lineage>
        <taxon>Eukaryota</taxon>
        <taxon>Viridiplantae</taxon>
        <taxon>Chlorophyta</taxon>
        <taxon>core chlorophytes</taxon>
        <taxon>Chlorophyceae</taxon>
        <taxon>CS clade</taxon>
        <taxon>Chlamydomonadales</taxon>
        <taxon>Chlamydomonadaceae</taxon>
        <taxon>Chlamydomonas</taxon>
    </lineage>
</organism>
<reference evidence="4 5" key="1">
    <citation type="submission" date="2017-08" db="EMBL/GenBank/DDBJ databases">
        <title>Acidophilic green algal genome provides insights into adaptation to an acidic environment.</title>
        <authorList>
            <person name="Hirooka S."/>
            <person name="Hirose Y."/>
            <person name="Kanesaki Y."/>
            <person name="Higuchi S."/>
            <person name="Fujiwara T."/>
            <person name="Onuma R."/>
            <person name="Era A."/>
            <person name="Ohbayashi R."/>
            <person name="Uzuka A."/>
            <person name="Nozaki H."/>
            <person name="Yoshikawa H."/>
            <person name="Miyagishima S.Y."/>
        </authorList>
    </citation>
    <scope>NUCLEOTIDE SEQUENCE [LARGE SCALE GENOMIC DNA]</scope>
    <source>
        <strain evidence="4 5">NIES-2499</strain>
    </source>
</reference>
<proteinExistence type="predicted"/>
<dbReference type="Gene3D" id="1.10.510.10">
    <property type="entry name" value="Transferase(Phosphotransferase) domain 1"/>
    <property type="match status" value="1"/>
</dbReference>
<dbReference type="InterPro" id="IPR050588">
    <property type="entry name" value="WNK_Ser-Thr_kinase"/>
</dbReference>
<dbReference type="InterPro" id="IPR011009">
    <property type="entry name" value="Kinase-like_dom_sf"/>
</dbReference>
<gene>
    <name evidence="4" type="ORF">CEUSTIGMA_g6229.t1</name>
</gene>
<name>A0A250X7C7_9CHLO</name>
<dbReference type="PANTHER" id="PTHR13902">
    <property type="entry name" value="SERINE/THREONINE-PROTEIN KINASE WNK WITH NO LYSINE -RELATED"/>
    <property type="match status" value="1"/>
</dbReference>
<sequence>MVQMDLGFATIKGGLASAMSVIGTPEFMAPELYEERYTEKVDVYSYGLCVLELATLEYPYSECKNAAQIYKKVTSGVPPQALAKVDCEEMRNFISTCICPDPDQRPEARQLLKHTFFDCMRSSGGSVNSKSGLTVQLQDTVRLSRGSSPSGALTRSQSPALGRAAGPTGALLLPAGEAAAGPGLISSNSDGGVYIPQPGLTSGYIAGSVSTGGATLRRPSLLGGHHGSSAATSILSDVHSKQMLAGNLLTDHPATTPSLSPVNYSLTQVFAPGAIASAATATVPVSASALHSQLAALRGADRVQEVRNSHSLFSSSTLSSAPSSPRSPTFTNSSNHTHSAHPHPHLNGALNSQSSLSKSTAQQAVDIAAAAAGTPGPFVSSRASLEISHIKGGPPFTSLSMEPSNDGEASPYEKNTSLMTTENDRALRHAEGGGQQEGRREAEPDLDEADVLFDRLTVQTSSSPNTSPDHPSTARKLPSEQSEVREGVGMAIPTAPAIIGFQVGSFRRPTQVWPEEDPHTDENGFVRSSTAMEEAKEEEEVGSSLRPDLRRRLHLKCRNEGPSTLAFSLSFVNRGGLRKKVGFLYDLKKDEPMFIANEMVENLSLREDEAAFIAHMIQERVQNCYVTLSSEERPSVKADTPAGVEVVGRQVVSEPGLVEGLGSASGSDNREDVSDGRQTVEAFPEHCDAQPSSLEDTSASLNSWQPLQFAPQLPSSPSSHASAASVASISFQAPSHDSEDRVSSSAAGNMVVSRSSSSNSTVGVGVSSLSTALHAAQSAPERGIPDRDDAESSCATALGQDLSALRPIDKKPSTTPELAGLVALGPGGSLRIDRTSEQLESPLCTALVKTPVVFWEGEHEEEVPSCFF</sequence>
<keyword evidence="5" id="KW-1185">Reference proteome</keyword>
<evidence type="ECO:0000259" key="3">
    <source>
        <dbReference type="PROSITE" id="PS50011"/>
    </source>
</evidence>
<dbReference type="Proteomes" id="UP000232323">
    <property type="component" value="Unassembled WGS sequence"/>
</dbReference>
<feature type="region of interest" description="Disordered" evidence="2">
    <location>
        <begin position="312"/>
        <end position="358"/>
    </location>
</feature>
<comment type="caution">
    <text evidence="4">The sequence shown here is derived from an EMBL/GenBank/DDBJ whole genome shotgun (WGS) entry which is preliminary data.</text>
</comment>